<gene>
    <name evidence="4" type="primary">hypA</name>
    <name evidence="5" type="ORF">DXC81_07735</name>
</gene>
<feature type="binding site" evidence="4">
    <location>
        <position position="2"/>
    </location>
    <ligand>
        <name>Ni(2+)</name>
        <dbReference type="ChEBI" id="CHEBI:49786"/>
    </ligand>
</feature>
<evidence type="ECO:0000256" key="2">
    <source>
        <dbReference type="ARBA" id="ARBA00022723"/>
    </source>
</evidence>
<dbReference type="PANTHER" id="PTHR34535">
    <property type="entry name" value="HYDROGENASE MATURATION FACTOR HYPA"/>
    <property type="match status" value="1"/>
</dbReference>
<dbReference type="InterPro" id="IPR000688">
    <property type="entry name" value="HypA/HybF"/>
</dbReference>
<dbReference type="GO" id="GO:0008270">
    <property type="term" value="F:zinc ion binding"/>
    <property type="evidence" value="ECO:0007669"/>
    <property type="project" value="UniProtKB-UniRule"/>
</dbReference>
<keyword evidence="3 4" id="KW-0862">Zinc</keyword>
<evidence type="ECO:0000313" key="5">
    <source>
        <dbReference type="EMBL" id="RGL09485.1"/>
    </source>
</evidence>
<feature type="binding site" evidence="4">
    <location>
        <position position="74"/>
    </location>
    <ligand>
        <name>Zn(2+)</name>
        <dbReference type="ChEBI" id="CHEBI:29105"/>
    </ligand>
</feature>
<comment type="caution">
    <text evidence="5">The sequence shown here is derived from an EMBL/GenBank/DDBJ whole genome shotgun (WGS) entry which is preliminary data.</text>
</comment>
<organism evidence="5 6">
    <name type="scientific">Collinsella tanakaei</name>
    <dbReference type="NCBI Taxonomy" id="626935"/>
    <lineage>
        <taxon>Bacteria</taxon>
        <taxon>Bacillati</taxon>
        <taxon>Actinomycetota</taxon>
        <taxon>Coriobacteriia</taxon>
        <taxon>Coriobacteriales</taxon>
        <taxon>Coriobacteriaceae</taxon>
        <taxon>Collinsella</taxon>
    </lineage>
</organism>
<protein>
    <recommendedName>
        <fullName evidence="4">Hydrogenase maturation factor HypA</fullName>
    </recommendedName>
</protein>
<name>A0A3E4QQR2_9ACTN</name>
<feature type="binding site" evidence="4">
    <location>
        <position position="90"/>
    </location>
    <ligand>
        <name>Zn(2+)</name>
        <dbReference type="ChEBI" id="CHEBI:29105"/>
    </ligand>
</feature>
<evidence type="ECO:0000256" key="1">
    <source>
        <dbReference type="ARBA" id="ARBA00022596"/>
    </source>
</evidence>
<dbReference type="Gene3D" id="3.30.2320.80">
    <property type="match status" value="1"/>
</dbReference>
<dbReference type="PANTHER" id="PTHR34535:SF3">
    <property type="entry name" value="HYDROGENASE MATURATION FACTOR HYPA"/>
    <property type="match status" value="1"/>
</dbReference>
<dbReference type="EMBL" id="QSRJ01000009">
    <property type="protein sequence ID" value="RGL09485.1"/>
    <property type="molecule type" value="Genomic_DNA"/>
</dbReference>
<comment type="similarity">
    <text evidence="4">Belongs to the HypA/HybF family.</text>
</comment>
<evidence type="ECO:0000313" key="6">
    <source>
        <dbReference type="Proteomes" id="UP000260943"/>
    </source>
</evidence>
<comment type="function">
    <text evidence="4">Involved in the maturation of [NiFe] hydrogenases. Required for nickel insertion into the metal center of the hydrogenase.</text>
</comment>
<dbReference type="AlphaFoldDB" id="A0A3E4QQR2"/>
<dbReference type="Proteomes" id="UP000260943">
    <property type="component" value="Unassembled WGS sequence"/>
</dbReference>
<dbReference type="Pfam" id="PF01155">
    <property type="entry name" value="HypA"/>
    <property type="match status" value="1"/>
</dbReference>
<accession>A0A3E4QQR2</accession>
<feature type="binding site" evidence="4">
    <location>
        <position position="93"/>
    </location>
    <ligand>
        <name>Zn(2+)</name>
        <dbReference type="ChEBI" id="CHEBI:29105"/>
    </ligand>
</feature>
<dbReference type="PIRSF" id="PIRSF004761">
    <property type="entry name" value="Hydrgn_mat_HypA"/>
    <property type="match status" value="1"/>
</dbReference>
<feature type="binding site" evidence="4">
    <location>
        <position position="77"/>
    </location>
    <ligand>
        <name>Zn(2+)</name>
        <dbReference type="ChEBI" id="CHEBI:29105"/>
    </ligand>
</feature>
<keyword evidence="2 4" id="KW-0479">Metal-binding</keyword>
<evidence type="ECO:0000256" key="4">
    <source>
        <dbReference type="HAMAP-Rule" id="MF_00213"/>
    </source>
</evidence>
<dbReference type="GO" id="GO:0051604">
    <property type="term" value="P:protein maturation"/>
    <property type="evidence" value="ECO:0007669"/>
    <property type="project" value="InterPro"/>
</dbReference>
<sequence>MHELGIVFHIIESVEEVAAQNNIHRVSGVTLQLGEVSGILHDYLSDCWRWACDKNDLMRGAELAIEEIPAITYCEACGCQYPTVEHGRTCPNCGSGDTYLIQGDETTIKEIAVPDEDECAKIS</sequence>
<evidence type="ECO:0000256" key="3">
    <source>
        <dbReference type="ARBA" id="ARBA00022833"/>
    </source>
</evidence>
<reference evidence="5 6" key="1">
    <citation type="submission" date="2018-08" db="EMBL/GenBank/DDBJ databases">
        <title>A genome reference for cultivated species of the human gut microbiota.</title>
        <authorList>
            <person name="Zou Y."/>
            <person name="Xue W."/>
            <person name="Luo G."/>
        </authorList>
    </citation>
    <scope>NUCLEOTIDE SEQUENCE [LARGE SCALE GENOMIC DNA]</scope>
    <source>
        <strain evidence="5 6">TF08-14</strain>
    </source>
</reference>
<dbReference type="HAMAP" id="MF_00213">
    <property type="entry name" value="HypA_HybF"/>
    <property type="match status" value="1"/>
</dbReference>
<dbReference type="GO" id="GO:0016151">
    <property type="term" value="F:nickel cation binding"/>
    <property type="evidence" value="ECO:0007669"/>
    <property type="project" value="UniProtKB-UniRule"/>
</dbReference>
<dbReference type="RefSeq" id="WP_117679897.1">
    <property type="nucleotide sequence ID" value="NZ_QSRJ01000009.1"/>
</dbReference>
<proteinExistence type="inferred from homology"/>
<keyword evidence="1 4" id="KW-0533">Nickel</keyword>